<proteinExistence type="predicted"/>
<dbReference type="InterPro" id="IPR051533">
    <property type="entry name" value="WaaL-like"/>
</dbReference>
<dbReference type="OrthoDB" id="9806320at2"/>
<evidence type="ECO:0000259" key="7">
    <source>
        <dbReference type="Pfam" id="PF04932"/>
    </source>
</evidence>
<feature type="compositionally biased region" description="Acidic residues" evidence="5">
    <location>
        <begin position="290"/>
        <end position="308"/>
    </location>
</feature>
<dbReference type="EMBL" id="QVTE01000024">
    <property type="protein sequence ID" value="RFU69552.1"/>
    <property type="molecule type" value="Genomic_DNA"/>
</dbReference>
<dbReference type="GO" id="GO:0016874">
    <property type="term" value="F:ligase activity"/>
    <property type="evidence" value="ECO:0007669"/>
    <property type="project" value="UniProtKB-KW"/>
</dbReference>
<name>A0A372LPM1_9BACI</name>
<keyword evidence="9" id="KW-1185">Reference proteome</keyword>
<dbReference type="GO" id="GO:0016020">
    <property type="term" value="C:membrane"/>
    <property type="evidence" value="ECO:0007669"/>
    <property type="project" value="UniProtKB-SubCell"/>
</dbReference>
<feature type="transmembrane region" description="Helical" evidence="6">
    <location>
        <begin position="217"/>
        <end position="233"/>
    </location>
</feature>
<feature type="transmembrane region" description="Helical" evidence="6">
    <location>
        <begin position="169"/>
        <end position="189"/>
    </location>
</feature>
<feature type="transmembrane region" description="Helical" evidence="6">
    <location>
        <begin position="402"/>
        <end position="422"/>
    </location>
</feature>
<organism evidence="8 9">
    <name type="scientific">Peribacillus saganii</name>
    <dbReference type="NCBI Taxonomy" id="2303992"/>
    <lineage>
        <taxon>Bacteria</taxon>
        <taxon>Bacillati</taxon>
        <taxon>Bacillota</taxon>
        <taxon>Bacilli</taxon>
        <taxon>Bacillales</taxon>
        <taxon>Bacillaceae</taxon>
        <taxon>Peribacillus</taxon>
    </lineage>
</organism>
<evidence type="ECO:0000256" key="5">
    <source>
        <dbReference type="SAM" id="MobiDB-lite"/>
    </source>
</evidence>
<feature type="transmembrane region" description="Helical" evidence="6">
    <location>
        <begin position="196"/>
        <end position="211"/>
    </location>
</feature>
<reference evidence="8 9" key="1">
    <citation type="submission" date="2018-08" db="EMBL/GenBank/DDBJ databases">
        <title>Bacillus chawlae sp. nov., Bacillus glennii sp. nov., and Bacillus saganii sp. nov. Isolated from the Vehicle Assembly Building at Kennedy Space Center where the Viking Spacecraft were Assembled.</title>
        <authorList>
            <person name="Seuylemezian A."/>
            <person name="Vaishampayan P."/>
        </authorList>
    </citation>
    <scope>NUCLEOTIDE SEQUENCE [LARGE SCALE GENOMIC DNA]</scope>
    <source>
        <strain evidence="8 9">V47-23a</strain>
    </source>
</reference>
<evidence type="ECO:0000256" key="3">
    <source>
        <dbReference type="ARBA" id="ARBA00022989"/>
    </source>
</evidence>
<dbReference type="AlphaFoldDB" id="A0A372LPM1"/>
<comment type="subcellular location">
    <subcellularLocation>
        <location evidence="1">Membrane</location>
        <topology evidence="1">Multi-pass membrane protein</topology>
    </subcellularLocation>
</comment>
<dbReference type="RefSeq" id="WP_117326477.1">
    <property type="nucleotide sequence ID" value="NZ_QVTE01000024.1"/>
</dbReference>
<feature type="transmembrane region" description="Helical" evidence="6">
    <location>
        <begin position="240"/>
        <end position="259"/>
    </location>
</feature>
<dbReference type="Proteomes" id="UP000264541">
    <property type="component" value="Unassembled WGS sequence"/>
</dbReference>
<keyword evidence="8" id="KW-0436">Ligase</keyword>
<evidence type="ECO:0000313" key="9">
    <source>
        <dbReference type="Proteomes" id="UP000264541"/>
    </source>
</evidence>
<dbReference type="PANTHER" id="PTHR37422:SF13">
    <property type="entry name" value="LIPOPOLYSACCHARIDE BIOSYNTHESIS PROTEIN PA4999-RELATED"/>
    <property type="match status" value="1"/>
</dbReference>
<gene>
    <name evidence="8" type="ORF">D0469_09305</name>
</gene>
<feature type="domain" description="O-antigen ligase-related" evidence="7">
    <location>
        <begin position="204"/>
        <end position="384"/>
    </location>
</feature>
<evidence type="ECO:0000256" key="4">
    <source>
        <dbReference type="ARBA" id="ARBA00023136"/>
    </source>
</evidence>
<protein>
    <submittedName>
        <fullName evidence="8">O-antigen ligase family protein</fullName>
    </submittedName>
</protein>
<keyword evidence="4 6" id="KW-0472">Membrane</keyword>
<dbReference type="InterPro" id="IPR007016">
    <property type="entry name" value="O-antigen_ligase-rel_domated"/>
</dbReference>
<feature type="transmembrane region" description="Helical" evidence="6">
    <location>
        <begin position="61"/>
        <end position="82"/>
    </location>
</feature>
<evidence type="ECO:0000256" key="1">
    <source>
        <dbReference type="ARBA" id="ARBA00004141"/>
    </source>
</evidence>
<sequence>MNGKNSLTYVLVLLHLFLVPILYFKKYIGPLPLSIEIILIPILVLSAAWEYKKGTIKLNDLSIKPFIITFSLFLIAAVISLVKAESYTPAIMEIGRFLSYVFLFLIVVKVQFTKEQYINFAKAFGAAALIVGLFGILQYVFNFSLNKAGLYALEEAKGRVDSTLTNPNYYSSFVNFVIPILLLLAVVYFKNKKTQLLFFAFYSIYVINLILTYTRAAWVTMFCAFILIILIMPKKFLKNLFKPHILVAFALLLTVLYWMPDVQSRTNSAIYAIGKLLPDTPGNPDKGGEDGDEAPEDDEETIEEPDDETTNRAVVSRITLWKTGWVMFKDNPILGVGMGNYYVRYKDFVEKYPELDIGHEAYSVHNSYLKVAAETGIIGILSFLSFYIVYFLYLARLYFKQNLIGQVIAAGVFVGSVTFMVQNLSNNLIFIPQLNIIFWLVGGLAIAFLHQNKKQSL</sequence>
<keyword evidence="3 6" id="KW-1133">Transmembrane helix</keyword>
<evidence type="ECO:0000256" key="6">
    <source>
        <dbReference type="SAM" id="Phobius"/>
    </source>
</evidence>
<feature type="transmembrane region" description="Helical" evidence="6">
    <location>
        <begin position="376"/>
        <end position="395"/>
    </location>
</feature>
<feature type="transmembrane region" description="Helical" evidence="6">
    <location>
        <begin position="428"/>
        <end position="449"/>
    </location>
</feature>
<evidence type="ECO:0000313" key="8">
    <source>
        <dbReference type="EMBL" id="RFU69552.1"/>
    </source>
</evidence>
<comment type="caution">
    <text evidence="8">The sequence shown here is derived from an EMBL/GenBank/DDBJ whole genome shotgun (WGS) entry which is preliminary data.</text>
</comment>
<dbReference type="Pfam" id="PF04932">
    <property type="entry name" value="Wzy_C"/>
    <property type="match status" value="1"/>
</dbReference>
<feature type="transmembrane region" description="Helical" evidence="6">
    <location>
        <begin position="30"/>
        <end position="49"/>
    </location>
</feature>
<feature type="transmembrane region" description="Helical" evidence="6">
    <location>
        <begin position="7"/>
        <end position="24"/>
    </location>
</feature>
<feature type="transmembrane region" description="Helical" evidence="6">
    <location>
        <begin position="94"/>
        <end position="112"/>
    </location>
</feature>
<feature type="region of interest" description="Disordered" evidence="5">
    <location>
        <begin position="280"/>
        <end position="308"/>
    </location>
</feature>
<evidence type="ECO:0000256" key="2">
    <source>
        <dbReference type="ARBA" id="ARBA00022692"/>
    </source>
</evidence>
<feature type="transmembrane region" description="Helical" evidence="6">
    <location>
        <begin position="124"/>
        <end position="141"/>
    </location>
</feature>
<accession>A0A372LPM1</accession>
<keyword evidence="2 6" id="KW-0812">Transmembrane</keyword>
<dbReference type="PANTHER" id="PTHR37422">
    <property type="entry name" value="TEICHURONIC ACID BIOSYNTHESIS PROTEIN TUAE"/>
    <property type="match status" value="1"/>
</dbReference>